<feature type="region of interest" description="Disordered" evidence="8">
    <location>
        <begin position="67"/>
        <end position="90"/>
    </location>
</feature>
<evidence type="ECO:0000256" key="5">
    <source>
        <dbReference type="ARBA" id="ARBA00022729"/>
    </source>
</evidence>
<dbReference type="InterPro" id="IPR043387">
    <property type="entry name" value="INSL3/INSL4"/>
</dbReference>
<dbReference type="Pfam" id="PF00049">
    <property type="entry name" value="Insulin"/>
    <property type="match status" value="1"/>
</dbReference>
<dbReference type="GO" id="GO:0001664">
    <property type="term" value="F:G protein-coupled receptor binding"/>
    <property type="evidence" value="ECO:0007669"/>
    <property type="project" value="TreeGrafter"/>
</dbReference>
<dbReference type="GO" id="GO:0005615">
    <property type="term" value="C:extracellular space"/>
    <property type="evidence" value="ECO:0007669"/>
    <property type="project" value="TreeGrafter"/>
</dbReference>
<comment type="similarity">
    <text evidence="2 7">Belongs to the insulin family.</text>
</comment>
<keyword evidence="5 9" id="KW-0732">Signal</keyword>
<dbReference type="SUPFAM" id="SSF56994">
    <property type="entry name" value="Insulin-like"/>
    <property type="match status" value="1"/>
</dbReference>
<dbReference type="GO" id="GO:0007193">
    <property type="term" value="P:adenylate cyclase-inhibiting G protein-coupled receptor signaling pathway"/>
    <property type="evidence" value="ECO:0007669"/>
    <property type="project" value="TreeGrafter"/>
</dbReference>
<keyword evidence="11" id="KW-1185">Reference proteome</keyword>
<dbReference type="RefSeq" id="XP_036671297.3">
    <property type="nucleotide sequence ID" value="XM_036815402.3"/>
</dbReference>
<gene>
    <name evidence="12" type="primary">Ilp4</name>
</gene>
<dbReference type="InterPro" id="IPR016179">
    <property type="entry name" value="Insulin-like"/>
</dbReference>
<dbReference type="InterPro" id="IPR036438">
    <property type="entry name" value="Insulin-like_sf"/>
</dbReference>
<dbReference type="InterPro" id="IPR022352">
    <property type="entry name" value="Ins/IGF/rlx"/>
</dbReference>
<evidence type="ECO:0000256" key="8">
    <source>
        <dbReference type="SAM" id="MobiDB-lite"/>
    </source>
</evidence>
<feature type="domain" description="Insulin-like" evidence="10">
    <location>
        <begin position="28"/>
        <end position="113"/>
    </location>
</feature>
<keyword evidence="3 7" id="KW-0964">Secreted</keyword>
<dbReference type="PANTHER" id="PTHR10423:SF3">
    <property type="entry name" value="INSULIN-LIKE 3"/>
    <property type="match status" value="1"/>
</dbReference>
<evidence type="ECO:0000256" key="4">
    <source>
        <dbReference type="ARBA" id="ARBA00022685"/>
    </source>
</evidence>
<dbReference type="AlphaFoldDB" id="A0AB40A4B5"/>
<evidence type="ECO:0000256" key="3">
    <source>
        <dbReference type="ARBA" id="ARBA00022525"/>
    </source>
</evidence>
<dbReference type="PRINTS" id="PR00276">
    <property type="entry name" value="INSULINFAMLY"/>
</dbReference>
<evidence type="ECO:0000256" key="6">
    <source>
        <dbReference type="ARBA" id="ARBA00023157"/>
    </source>
</evidence>
<evidence type="ECO:0000313" key="12">
    <source>
        <dbReference type="RefSeq" id="XP_036671297.3"/>
    </source>
</evidence>
<organism evidence="11 12">
    <name type="scientific">Drosophila suzukii</name>
    <name type="common">Spotted-wing drosophila fruit fly</name>
    <dbReference type="NCBI Taxonomy" id="28584"/>
    <lineage>
        <taxon>Eukaryota</taxon>
        <taxon>Metazoa</taxon>
        <taxon>Ecdysozoa</taxon>
        <taxon>Arthropoda</taxon>
        <taxon>Hexapoda</taxon>
        <taxon>Insecta</taxon>
        <taxon>Pterygota</taxon>
        <taxon>Neoptera</taxon>
        <taxon>Endopterygota</taxon>
        <taxon>Diptera</taxon>
        <taxon>Brachycera</taxon>
        <taxon>Muscomorpha</taxon>
        <taxon>Ephydroidea</taxon>
        <taxon>Drosophilidae</taxon>
        <taxon>Drosophila</taxon>
        <taxon>Sophophora</taxon>
    </lineage>
</organism>
<dbReference type="Proteomes" id="UP001652628">
    <property type="component" value="Chromosome 3"/>
</dbReference>
<proteinExistence type="inferred from homology"/>
<feature type="signal peptide" evidence="9">
    <location>
        <begin position="1"/>
        <end position="26"/>
    </location>
</feature>
<evidence type="ECO:0000256" key="2">
    <source>
        <dbReference type="ARBA" id="ARBA00009034"/>
    </source>
</evidence>
<sequence length="115" mass="13073">MSLIRLGLALLLLVATASQLLQPVQGRRKMCGEALIRELNFICVKGFPSRVKRSNSVPKDRVRTLIRKLQDTETEKDPSGSNGSKRKLRRHRRNIAHECCKDGCTYDDIMDYCAL</sequence>
<dbReference type="SMART" id="SM00078">
    <property type="entry name" value="IlGF"/>
    <property type="match status" value="1"/>
</dbReference>
<protein>
    <submittedName>
        <fullName evidence="12">Probable insulin-like peptide 4 isoform X2</fullName>
    </submittedName>
</protein>
<reference evidence="12" key="1">
    <citation type="submission" date="2025-08" db="UniProtKB">
        <authorList>
            <consortium name="RefSeq"/>
        </authorList>
    </citation>
    <scope>IDENTIFICATION</scope>
</reference>
<evidence type="ECO:0000256" key="7">
    <source>
        <dbReference type="RuleBase" id="RU000406"/>
    </source>
</evidence>
<dbReference type="GeneID" id="118877293"/>
<dbReference type="Gene3D" id="1.10.100.10">
    <property type="entry name" value="Insulin-like"/>
    <property type="match status" value="1"/>
</dbReference>
<accession>A0AB40A4B5</accession>
<evidence type="ECO:0000256" key="1">
    <source>
        <dbReference type="ARBA" id="ARBA00004613"/>
    </source>
</evidence>
<dbReference type="PROSITE" id="PS00262">
    <property type="entry name" value="INSULIN"/>
    <property type="match status" value="1"/>
</dbReference>
<comment type="subcellular location">
    <subcellularLocation>
        <location evidence="1 7">Secreted</location>
    </subcellularLocation>
</comment>
<feature type="compositionally biased region" description="Basic and acidic residues" evidence="8">
    <location>
        <begin position="67"/>
        <end position="78"/>
    </location>
</feature>
<keyword evidence="6" id="KW-1015">Disulfide bond</keyword>
<evidence type="ECO:0000256" key="9">
    <source>
        <dbReference type="SAM" id="SignalP"/>
    </source>
</evidence>
<keyword evidence="4" id="KW-0165">Cleavage on pair of basic residues</keyword>
<feature type="chain" id="PRO_5046925423" evidence="9">
    <location>
        <begin position="27"/>
        <end position="115"/>
    </location>
</feature>
<evidence type="ECO:0000313" key="11">
    <source>
        <dbReference type="Proteomes" id="UP001652628"/>
    </source>
</evidence>
<evidence type="ECO:0000259" key="10">
    <source>
        <dbReference type="SMART" id="SM00078"/>
    </source>
</evidence>
<dbReference type="InterPro" id="IPR022353">
    <property type="entry name" value="Insulin_CS"/>
</dbReference>
<dbReference type="PANTHER" id="PTHR10423">
    <property type="entry name" value="INSULIN-LIKE 3"/>
    <property type="match status" value="1"/>
</dbReference>
<dbReference type="GO" id="GO:0005179">
    <property type="term" value="F:hormone activity"/>
    <property type="evidence" value="ECO:0007669"/>
    <property type="project" value="InterPro"/>
</dbReference>
<name>A0AB40A4B5_DROSZ</name>